<proteinExistence type="predicted"/>
<gene>
    <name evidence="1" type="ORF">PMEA_00033757</name>
</gene>
<dbReference type="Proteomes" id="UP001159428">
    <property type="component" value="Unassembled WGS sequence"/>
</dbReference>
<accession>A0AAU9W4E4</accession>
<evidence type="ECO:0000313" key="2">
    <source>
        <dbReference type="Proteomes" id="UP001159428"/>
    </source>
</evidence>
<dbReference type="EMBL" id="CALNXJ010000008">
    <property type="protein sequence ID" value="CAH3045748.1"/>
    <property type="molecule type" value="Genomic_DNA"/>
</dbReference>
<reference evidence="1 2" key="1">
    <citation type="submission" date="2022-05" db="EMBL/GenBank/DDBJ databases">
        <authorList>
            <consortium name="Genoscope - CEA"/>
            <person name="William W."/>
        </authorList>
    </citation>
    <scope>NUCLEOTIDE SEQUENCE [LARGE SCALE GENOMIC DNA]</scope>
</reference>
<protein>
    <submittedName>
        <fullName evidence="1">Uncharacterized protein</fullName>
    </submittedName>
</protein>
<comment type="caution">
    <text evidence="1">The sequence shown here is derived from an EMBL/GenBank/DDBJ whole genome shotgun (WGS) entry which is preliminary data.</text>
</comment>
<evidence type="ECO:0000313" key="1">
    <source>
        <dbReference type="EMBL" id="CAH3045748.1"/>
    </source>
</evidence>
<sequence length="223" mass="25387">MATHLEKRETDGPWPQPALVNISSIPFSFHLQLSKFPLVLLSRSKVLKKVLKDGAKQPGIDHLYFQSQEEKFKEYRKNRESAGHSCPLGMGVLMWDEVKVRDNDWFYHWIHNSIVLSDGASSNLTLLKMLCGYFEAVLPVNDAAEDLRARYFVDMSFTNPEDSSGNPVFAMICPSHQLKNMIAALYSSRPRVPQNLFLVEWSLAGRQLEKPIQSKISVAMYLA</sequence>
<dbReference type="AlphaFoldDB" id="A0AAU9W4E4"/>
<organism evidence="1 2">
    <name type="scientific">Pocillopora meandrina</name>
    <dbReference type="NCBI Taxonomy" id="46732"/>
    <lineage>
        <taxon>Eukaryota</taxon>
        <taxon>Metazoa</taxon>
        <taxon>Cnidaria</taxon>
        <taxon>Anthozoa</taxon>
        <taxon>Hexacorallia</taxon>
        <taxon>Scleractinia</taxon>
        <taxon>Astrocoeniina</taxon>
        <taxon>Pocilloporidae</taxon>
        <taxon>Pocillopora</taxon>
    </lineage>
</organism>
<name>A0AAU9W4E4_9CNID</name>
<keyword evidence="2" id="KW-1185">Reference proteome</keyword>